<dbReference type="PANTHER" id="PTHR43877">
    <property type="entry name" value="AMINOALKYLPHOSPHONATE N-ACETYLTRANSFERASE-RELATED-RELATED"/>
    <property type="match status" value="1"/>
</dbReference>
<dbReference type="InterPro" id="IPR000182">
    <property type="entry name" value="GNAT_dom"/>
</dbReference>
<dbReference type="PROSITE" id="PS51186">
    <property type="entry name" value="GNAT"/>
    <property type="match status" value="1"/>
</dbReference>
<dbReference type="Pfam" id="PF00583">
    <property type="entry name" value="Acetyltransf_1"/>
    <property type="match status" value="1"/>
</dbReference>
<accession>A0A7Z0DMZ6</accession>
<gene>
    <name evidence="4" type="ORF">BJ988_002840</name>
</gene>
<keyword evidence="1 4" id="KW-0808">Transferase</keyword>
<dbReference type="SUPFAM" id="SSF55729">
    <property type="entry name" value="Acyl-CoA N-acyltransferases (Nat)"/>
    <property type="match status" value="1"/>
</dbReference>
<dbReference type="RefSeq" id="WP_179658582.1">
    <property type="nucleotide sequence ID" value="NZ_JACBZR010000001.1"/>
</dbReference>
<feature type="domain" description="N-acetyltransferase" evidence="3">
    <location>
        <begin position="1"/>
        <end position="156"/>
    </location>
</feature>
<organism evidence="4 5">
    <name type="scientific">Nocardioides panzhihuensis</name>
    <dbReference type="NCBI Taxonomy" id="860243"/>
    <lineage>
        <taxon>Bacteria</taxon>
        <taxon>Bacillati</taxon>
        <taxon>Actinomycetota</taxon>
        <taxon>Actinomycetes</taxon>
        <taxon>Propionibacteriales</taxon>
        <taxon>Nocardioidaceae</taxon>
        <taxon>Nocardioides</taxon>
    </lineage>
</organism>
<evidence type="ECO:0000256" key="1">
    <source>
        <dbReference type="ARBA" id="ARBA00022679"/>
    </source>
</evidence>
<dbReference type="GO" id="GO:0016747">
    <property type="term" value="F:acyltransferase activity, transferring groups other than amino-acyl groups"/>
    <property type="evidence" value="ECO:0007669"/>
    <property type="project" value="InterPro"/>
</dbReference>
<dbReference type="InterPro" id="IPR050832">
    <property type="entry name" value="Bact_Acetyltransf"/>
</dbReference>
<dbReference type="EMBL" id="JACBZR010000001">
    <property type="protein sequence ID" value="NYI78192.1"/>
    <property type="molecule type" value="Genomic_DNA"/>
</dbReference>
<proteinExistence type="predicted"/>
<dbReference type="CDD" id="cd04301">
    <property type="entry name" value="NAT_SF"/>
    <property type="match status" value="1"/>
</dbReference>
<evidence type="ECO:0000259" key="3">
    <source>
        <dbReference type="PROSITE" id="PS51186"/>
    </source>
</evidence>
<sequence length="173" mass="18742">MQVREATAGDLAAVIHVGVTTWRATYPPITGEAYVEDGIARWWTPEAVLPGIEARRVLVAEVDDQVVAMAAYSPLEDHLMLWKLYVIPEAQGSGAGRALLTEVIARAGDLPVRLTHLVGNDRAHAVYERFGFVDTGKISSPLDGGPEEVVMERPANRPRGAAGIMAVDDQCRE</sequence>
<comment type="caution">
    <text evidence="4">The sequence shown here is derived from an EMBL/GenBank/DDBJ whole genome shotgun (WGS) entry which is preliminary data.</text>
</comment>
<evidence type="ECO:0000313" key="5">
    <source>
        <dbReference type="Proteomes" id="UP000564496"/>
    </source>
</evidence>
<dbReference type="Gene3D" id="3.40.630.30">
    <property type="match status" value="1"/>
</dbReference>
<evidence type="ECO:0000256" key="2">
    <source>
        <dbReference type="ARBA" id="ARBA00023315"/>
    </source>
</evidence>
<dbReference type="Proteomes" id="UP000564496">
    <property type="component" value="Unassembled WGS sequence"/>
</dbReference>
<evidence type="ECO:0000313" key="4">
    <source>
        <dbReference type="EMBL" id="NYI78192.1"/>
    </source>
</evidence>
<name>A0A7Z0DMZ6_9ACTN</name>
<protein>
    <submittedName>
        <fullName evidence="4">GNAT superfamily N-acetyltransferase</fullName>
    </submittedName>
</protein>
<keyword evidence="2" id="KW-0012">Acyltransferase</keyword>
<dbReference type="InterPro" id="IPR016181">
    <property type="entry name" value="Acyl_CoA_acyltransferase"/>
</dbReference>
<reference evidence="4 5" key="1">
    <citation type="submission" date="2020-07" db="EMBL/GenBank/DDBJ databases">
        <title>Sequencing the genomes of 1000 actinobacteria strains.</title>
        <authorList>
            <person name="Klenk H.-P."/>
        </authorList>
    </citation>
    <scope>NUCLEOTIDE SEQUENCE [LARGE SCALE GENOMIC DNA]</scope>
    <source>
        <strain evidence="4 5">DSM 26487</strain>
    </source>
</reference>
<keyword evidence="5" id="KW-1185">Reference proteome</keyword>
<dbReference type="AlphaFoldDB" id="A0A7Z0DMZ6"/>